<protein>
    <recommendedName>
        <fullName evidence="9">Protein transport protein sec16</fullName>
    </recommendedName>
</protein>
<dbReference type="InterPro" id="IPR036236">
    <property type="entry name" value="Znf_C2H2_sf"/>
</dbReference>
<dbReference type="GO" id="GO:0015031">
    <property type="term" value="P:protein transport"/>
    <property type="evidence" value="ECO:0007669"/>
    <property type="project" value="UniProtKB-KW"/>
</dbReference>
<dbReference type="SMART" id="SM00451">
    <property type="entry name" value="ZnF_U1"/>
    <property type="match status" value="2"/>
</dbReference>
<dbReference type="OrthoDB" id="8918678at2759"/>
<feature type="compositionally biased region" description="Polar residues" evidence="10">
    <location>
        <begin position="478"/>
        <end position="490"/>
    </location>
</feature>
<organism evidence="12 13">
    <name type="scientific">Rhododendron simsii</name>
    <name type="common">Sims's rhododendron</name>
    <dbReference type="NCBI Taxonomy" id="118357"/>
    <lineage>
        <taxon>Eukaryota</taxon>
        <taxon>Viridiplantae</taxon>
        <taxon>Streptophyta</taxon>
        <taxon>Embryophyta</taxon>
        <taxon>Tracheophyta</taxon>
        <taxon>Spermatophyta</taxon>
        <taxon>Magnoliopsida</taxon>
        <taxon>eudicotyledons</taxon>
        <taxon>Gunneridae</taxon>
        <taxon>Pentapetalae</taxon>
        <taxon>asterids</taxon>
        <taxon>Ericales</taxon>
        <taxon>Ericaceae</taxon>
        <taxon>Ericoideae</taxon>
        <taxon>Rhodoreae</taxon>
        <taxon>Rhododendron</taxon>
    </lineage>
</organism>
<dbReference type="InterPro" id="IPR022755">
    <property type="entry name" value="Znf_C2H2_jaz"/>
</dbReference>
<dbReference type="Gene3D" id="3.30.160.60">
    <property type="entry name" value="Classic Zinc Finger"/>
    <property type="match status" value="2"/>
</dbReference>
<evidence type="ECO:0000256" key="4">
    <source>
        <dbReference type="ARBA" id="ARBA00022723"/>
    </source>
</evidence>
<feature type="region of interest" description="Disordered" evidence="10">
    <location>
        <begin position="1128"/>
        <end position="1196"/>
    </location>
</feature>
<proteinExistence type="inferred from homology"/>
<feature type="compositionally biased region" description="Polar residues" evidence="10">
    <location>
        <begin position="1689"/>
        <end position="1701"/>
    </location>
</feature>
<evidence type="ECO:0000256" key="9">
    <source>
        <dbReference type="RuleBase" id="RU364101"/>
    </source>
</evidence>
<dbReference type="Pfam" id="PF12932">
    <property type="entry name" value="Sec16"/>
    <property type="match status" value="1"/>
</dbReference>
<feature type="compositionally biased region" description="Basic residues" evidence="10">
    <location>
        <begin position="1730"/>
        <end position="1739"/>
    </location>
</feature>
<comment type="similarity">
    <text evidence="2 9">Belongs to the SEC16 family.</text>
</comment>
<dbReference type="GO" id="GO:0012507">
    <property type="term" value="C:ER to Golgi transport vesicle membrane"/>
    <property type="evidence" value="ECO:0007669"/>
    <property type="project" value="TreeGrafter"/>
</dbReference>
<dbReference type="CDD" id="cd09233">
    <property type="entry name" value="ACE1-Sec16-like"/>
    <property type="match status" value="1"/>
</dbReference>
<evidence type="ECO:0000256" key="7">
    <source>
        <dbReference type="ARBA" id="ARBA00022833"/>
    </source>
</evidence>
<sequence>MEDQMGEDFFDKLVDDDSNGFAGCGPSFIEHKVTEEAKAFSNLCIGDNVNSGDNGERESGGGVVSKSLDGHLGIVTAEGSVLVAPDNVVQSSDAELEAIGELDLQKSRNGVTSGTGVKEVDWSSFYSASNSRFGSYSDFLNELGVSSGDLDRKNVVSVSEDMPCGFRSSTSVSHEEGGRYYGSQTEKAIDGQDLNSSQNWENLYPGWRYNPSTGQWHEIEGYGVTVSTQDNLYTSSTSAGDNAVTEQRSDAYCFHQPVAEYGTANVSNWNQCSQQKVEEYPAYMVFDPQYPGWYYDTIAQEWRLFESYKGVMTQPTNVSHNQQSQDSGSSTVHLLPAENHGIRENFGQIGKFESQGLSIQGQVSASDYNQQNRRTWQTASLPNSGVMEIIDNQVSHNPYAQTYRASNSADQQMWLPEQTSHGIGSAISISDQNCIPGVNFPEHGNQHKPEPSSPSPQVHVSPVYFGSQKSPDFLQPLQHGSQFPNASSEGRSPAGRPPHALVTFGFGGKLIVMKDNSSLTNSACESKDSADGIISVLNLMDVVMDKTDASSIGLGACDYFHALCQQSFPGPLVGGNVGSREVNKWVDEKIASCNSPDMEYRRGELLRLLFSLLKIGCQYRGKLRSPCGTDQALKVSDCPELAVAQLFASAKRNVGPYGAFSHCLQNFPSEGEIQATAFEVQKLLISGRTKEALLCAQEGHLWGPALALAAQLGDKFYSDTVKQMALCQLVVGSPLRTVCLLIAGQPADVFSNGMCTSSRPGAVNGSQHSSQVCNQASCTLDNWEENLAIITANRTKDDELVIIHFGDCLLKERGEILVAHICYLVAEANFESYSDSARVCLVGADHWNFPRTYASPEAIQWTELYEYSKVLGNSQFIVPPFQPYKLIYAHMLAEVGKVSDSLKYCQAILKCLKTCRSPEVDAWKILVLSLEERIKIHQQGGYSSNLVPAKLVGKLLNLFDSTSNRVVGGLPPPVPPTSHASSQRNEHDCQKVGPRVSNSQSTMAMSSLVPSASTEPIIEWQGGSNQSRHNRSISEPDFGKSPIKSVLSLPEYSDFAFHGIDLSKDGSSPDMKGNTPSSGGSSRFGRFHTNLFQKTMGLVLRSRPDRQAKLGETNRFYYDEKLKRWVEEGAETPSEEATLPPPPRNAAFQNRMPDNTLKDGPNLDKLNSNDGSDHENQSPLELNLGNQPIPHSSDQFSARGRMGIRARYVDTFHKDGAAPPNLFRSPSLPAGKPGVGPNTKFFIPTPRALGDETVQTTEDVQEAAVNNKSPSTSDESNPFSSPPTSTSSTTTMQRVPSMDNIARSRTGALGNDKGSLPPHSRRSVSWSGSFCDPSNPSNGTEFKPLGEVMPQPLLMPGNSSSMQALSTQKRRHFIDHTKSHPNQRRKSLKIAHDLRLVFTWSEDKTINEARPFAMDPSTQYQYQQQPPPHENPSSQAQPYTADQSAQAYYQFHQYNQYLQQQQYPYYPPQDYPNAHLQSHQEPTSIHPPGVPITAESQTHAYNQHNPYYPHGVADQQAQQQWQGATVGVQEQQWQGNGGGFGPPSQQFKLVTYPHNDNIVILLRSFTGLVFVFLNGILQIGQAPRTGVGRTGGRPYRGRGTTFRGRGRGRGRGGPFPAPAGNPAAYVPGESSQAPVWPPPRMAWCELCRVDCNTAEILEQHRNGKKHKKNLLVYEELQKRNAVLVGGQNEQIPASEVNQGVSEKNEVSDDKVESEQQKVPGEDHFEGGARGLKRKMRGGRGSKWIRTSDGSKRPMESPRPKPKQVVIPLVCELCNVKSDSQVVFQTHLDGKRHLSNVKRFQGEQAMLEQAALQALYPALQAILQQAAIQALCAPNPNASTSFGIQFHGEGGGVHGSQGPQVGPLLLTSSGQASPPGLGTTSASAQSQPSGAGKAESENETSEVEHKDVNLQAVNPVVGPADDTISGAEKLCDNAPSDHIQAGNPVVGPADDTISGAEKLCDNASSDHVQAINPVVGPADDTISGAEKLCDNAPSDHVQAVNPVVGPADDTISGAEKLGDNAPSDHDIAEADKNVEELESSCKE</sequence>
<gene>
    <name evidence="12" type="ORF">RHSIM_Rhsim07G0031700</name>
</gene>
<dbReference type="GO" id="GO:0007030">
    <property type="term" value="P:Golgi organization"/>
    <property type="evidence" value="ECO:0007669"/>
    <property type="project" value="TreeGrafter"/>
</dbReference>
<dbReference type="GO" id="GO:0000139">
    <property type="term" value="C:Golgi membrane"/>
    <property type="evidence" value="ECO:0007669"/>
    <property type="project" value="UniProtKB-SubCell"/>
</dbReference>
<dbReference type="GO" id="GO:0070973">
    <property type="term" value="P:protein localization to endoplasmic reticulum exit site"/>
    <property type="evidence" value="ECO:0007669"/>
    <property type="project" value="TreeGrafter"/>
</dbReference>
<dbReference type="EMBL" id="WJXA01000007">
    <property type="protein sequence ID" value="KAF7139319.1"/>
    <property type="molecule type" value="Genomic_DNA"/>
</dbReference>
<feature type="compositionally biased region" description="Basic and acidic residues" evidence="10">
    <location>
        <begin position="1748"/>
        <end position="1758"/>
    </location>
</feature>
<dbReference type="SUPFAM" id="SSF57667">
    <property type="entry name" value="beta-beta-alpha zinc fingers"/>
    <property type="match status" value="2"/>
</dbReference>
<evidence type="ECO:0000256" key="3">
    <source>
        <dbReference type="ARBA" id="ARBA00022448"/>
    </source>
</evidence>
<evidence type="ECO:0000256" key="10">
    <source>
        <dbReference type="SAM" id="MobiDB-lite"/>
    </source>
</evidence>
<feature type="domain" description="U1-type" evidence="11">
    <location>
        <begin position="1639"/>
        <end position="1673"/>
    </location>
</feature>
<dbReference type="InterPro" id="IPR024298">
    <property type="entry name" value="Sec16_Sec23-bd"/>
</dbReference>
<feature type="compositionally biased region" description="Polar residues" evidence="10">
    <location>
        <begin position="1177"/>
        <end position="1196"/>
    </location>
</feature>
<keyword evidence="8 9" id="KW-0931">ER-Golgi transport</keyword>
<feature type="compositionally biased region" description="Basic and acidic residues" evidence="10">
    <location>
        <begin position="1702"/>
        <end position="1726"/>
    </location>
</feature>
<keyword evidence="9" id="KW-0653">Protein transport</keyword>
<feature type="region of interest" description="Disordered" evidence="10">
    <location>
        <begin position="2002"/>
        <end position="2025"/>
    </location>
</feature>
<comment type="subcellular location">
    <subcellularLocation>
        <location evidence="1">Endoplasmic reticulum</location>
    </subcellularLocation>
    <subcellularLocation>
        <location evidence="9">Golgi apparatus membrane</location>
    </subcellularLocation>
</comment>
<feature type="compositionally biased region" description="Basic and acidic residues" evidence="10">
    <location>
        <begin position="2015"/>
        <end position="2025"/>
    </location>
</feature>
<dbReference type="GO" id="GO:0008270">
    <property type="term" value="F:zinc ion binding"/>
    <property type="evidence" value="ECO:0007669"/>
    <property type="project" value="UniProtKB-KW"/>
</dbReference>
<keyword evidence="9" id="KW-0472">Membrane</keyword>
<feature type="region of interest" description="Disordered" evidence="10">
    <location>
        <begin position="1062"/>
        <end position="1085"/>
    </location>
</feature>
<keyword evidence="6 9" id="KW-0256">Endoplasmic reticulum</keyword>
<evidence type="ECO:0000256" key="8">
    <source>
        <dbReference type="ARBA" id="ARBA00022892"/>
    </source>
</evidence>
<feature type="compositionally biased region" description="Low complexity" evidence="10">
    <location>
        <begin position="1880"/>
        <end position="1892"/>
    </location>
</feature>
<dbReference type="GO" id="GO:0070971">
    <property type="term" value="C:endoplasmic reticulum exit site"/>
    <property type="evidence" value="ECO:0007669"/>
    <property type="project" value="UniProtKB-ARBA"/>
</dbReference>
<feature type="region of interest" description="Disordered" evidence="10">
    <location>
        <begin position="437"/>
        <end position="462"/>
    </location>
</feature>
<feature type="compositionally biased region" description="Polar residues" evidence="10">
    <location>
        <begin position="1323"/>
        <end position="1340"/>
    </location>
</feature>
<evidence type="ECO:0000313" key="12">
    <source>
        <dbReference type="EMBL" id="KAF7139319.1"/>
    </source>
</evidence>
<feature type="domain" description="U1-type" evidence="11">
    <location>
        <begin position="1765"/>
        <end position="1799"/>
    </location>
</feature>
<keyword evidence="13" id="KW-1185">Reference proteome</keyword>
<evidence type="ECO:0000313" key="13">
    <source>
        <dbReference type="Proteomes" id="UP000626092"/>
    </source>
</evidence>
<reference evidence="12" key="1">
    <citation type="submission" date="2019-11" db="EMBL/GenBank/DDBJ databases">
        <authorList>
            <person name="Liu Y."/>
            <person name="Hou J."/>
            <person name="Li T.-Q."/>
            <person name="Guan C.-H."/>
            <person name="Wu X."/>
            <person name="Wu H.-Z."/>
            <person name="Ling F."/>
            <person name="Zhang R."/>
            <person name="Shi X.-G."/>
            <person name="Ren J.-P."/>
            <person name="Chen E.-F."/>
            <person name="Sun J.-M."/>
        </authorList>
    </citation>
    <scope>NUCLEOTIDE SEQUENCE</scope>
    <source>
        <strain evidence="12">Adult_tree_wgs_1</strain>
        <tissue evidence="12">Leaves</tissue>
    </source>
</reference>
<dbReference type="PANTHER" id="PTHR13402">
    <property type="entry name" value="RGPR-RELATED"/>
    <property type="match status" value="1"/>
</dbReference>
<dbReference type="Pfam" id="PF12171">
    <property type="entry name" value="zf-C2H2_jaz"/>
    <property type="match status" value="1"/>
</dbReference>
<keyword evidence="5" id="KW-0863">Zinc-finger</keyword>
<feature type="region of interest" description="Disordered" evidence="10">
    <location>
        <begin position="1258"/>
        <end position="1349"/>
    </location>
</feature>
<evidence type="ECO:0000256" key="6">
    <source>
        <dbReference type="ARBA" id="ARBA00022824"/>
    </source>
</evidence>
<feature type="region of interest" description="Disordered" evidence="10">
    <location>
        <begin position="1689"/>
        <end position="1761"/>
    </location>
</feature>
<dbReference type="InterPro" id="IPR003604">
    <property type="entry name" value="Matrin/U1-like-C_Znf_C2H2"/>
</dbReference>
<keyword evidence="3 9" id="KW-0813">Transport</keyword>
<keyword evidence="4" id="KW-0479">Metal-binding</keyword>
<dbReference type="Pfam" id="PF12931">
    <property type="entry name" value="TPR_Sec16"/>
    <property type="match status" value="1"/>
</dbReference>
<feature type="compositionally biased region" description="Polar residues" evidence="10">
    <location>
        <begin position="1431"/>
        <end position="1441"/>
    </location>
</feature>
<dbReference type="PANTHER" id="PTHR13402:SF6">
    <property type="entry name" value="SECRETORY 16, ISOFORM I"/>
    <property type="match status" value="1"/>
</dbReference>
<feature type="region of interest" description="Disordered" evidence="10">
    <location>
        <begin position="1417"/>
        <end position="1441"/>
    </location>
</feature>
<keyword evidence="7" id="KW-0862">Zinc</keyword>
<dbReference type="Proteomes" id="UP000626092">
    <property type="component" value="Unassembled WGS sequence"/>
</dbReference>
<dbReference type="GO" id="GO:0003676">
    <property type="term" value="F:nucleic acid binding"/>
    <property type="evidence" value="ECO:0007669"/>
    <property type="project" value="InterPro"/>
</dbReference>
<feature type="region of interest" description="Disordered" evidence="10">
    <location>
        <begin position="969"/>
        <end position="1008"/>
    </location>
</feature>
<feature type="compositionally biased region" description="Polar residues" evidence="10">
    <location>
        <begin position="1258"/>
        <end position="1279"/>
    </location>
</feature>
<feature type="compositionally biased region" description="Low complexity" evidence="10">
    <location>
        <begin position="1282"/>
        <end position="1291"/>
    </location>
</feature>
<evidence type="ECO:0000256" key="2">
    <source>
        <dbReference type="ARBA" id="ARBA00005927"/>
    </source>
</evidence>
<feature type="region of interest" description="Disordered" evidence="10">
    <location>
        <begin position="1848"/>
        <end position="1908"/>
    </location>
</feature>
<dbReference type="Gene3D" id="1.25.40.1030">
    <property type="match status" value="1"/>
</dbReference>
<accession>A0A834GP78</accession>
<name>A0A834GP78_RHOSS</name>
<evidence type="ECO:0000259" key="11">
    <source>
        <dbReference type="SMART" id="SM00451"/>
    </source>
</evidence>
<dbReference type="InterPro" id="IPR013087">
    <property type="entry name" value="Znf_C2H2_type"/>
</dbReference>
<keyword evidence="9" id="KW-0333">Golgi apparatus</keyword>
<dbReference type="InterPro" id="IPR024340">
    <property type="entry name" value="Sec16_CCD"/>
</dbReference>
<feature type="region of interest" description="Disordered" evidence="10">
    <location>
        <begin position="475"/>
        <end position="498"/>
    </location>
</feature>
<evidence type="ECO:0000256" key="1">
    <source>
        <dbReference type="ARBA" id="ARBA00004240"/>
    </source>
</evidence>
<comment type="caution">
    <text evidence="12">The sequence shown here is derived from an EMBL/GenBank/DDBJ whole genome shotgun (WGS) entry which is preliminary data.</text>
</comment>
<feature type="region of interest" description="Disordered" evidence="10">
    <location>
        <begin position="1586"/>
        <end position="1632"/>
    </location>
</feature>
<feature type="region of interest" description="Disordered" evidence="10">
    <location>
        <begin position="1021"/>
        <end position="1040"/>
    </location>
</feature>
<dbReference type="Pfam" id="PF12874">
    <property type="entry name" value="zf-met"/>
    <property type="match status" value="1"/>
</dbReference>
<dbReference type="GO" id="GO:0016192">
    <property type="term" value="P:vesicle-mediated transport"/>
    <property type="evidence" value="ECO:0007669"/>
    <property type="project" value="UniProtKB-KW"/>
</dbReference>
<evidence type="ECO:0000256" key="5">
    <source>
        <dbReference type="ARBA" id="ARBA00022771"/>
    </source>
</evidence>
<feature type="compositionally biased region" description="Polar residues" evidence="10">
    <location>
        <begin position="996"/>
        <end position="1008"/>
    </location>
</feature>